<comment type="caution">
    <text evidence="2">The sequence shown here is derived from an EMBL/GenBank/DDBJ whole genome shotgun (WGS) entry which is preliminary data.</text>
</comment>
<evidence type="ECO:0000313" key="2">
    <source>
        <dbReference type="EMBL" id="KAL1562131.1"/>
    </source>
</evidence>
<feature type="domain" description="F-box associated beta-propeller type 3" evidence="1">
    <location>
        <begin position="110"/>
        <end position="306"/>
    </location>
</feature>
<dbReference type="NCBIfam" id="TIGR01640">
    <property type="entry name" value="F_box_assoc_1"/>
    <property type="match status" value="1"/>
</dbReference>
<reference evidence="2 3" key="1">
    <citation type="submission" date="2024-06" db="EMBL/GenBank/DDBJ databases">
        <title>A chromosome level genome sequence of Diviner's sage (Salvia divinorum).</title>
        <authorList>
            <person name="Ford S.A."/>
            <person name="Ro D.-K."/>
            <person name="Ness R.W."/>
            <person name="Phillips M.A."/>
        </authorList>
    </citation>
    <scope>NUCLEOTIDE SEQUENCE [LARGE SCALE GENOMIC DNA]</scope>
    <source>
        <strain evidence="2">SAF-2024a</strain>
        <tissue evidence="2">Leaf</tissue>
    </source>
</reference>
<gene>
    <name evidence="2" type="ORF">AAHA92_04744</name>
</gene>
<keyword evidence="3" id="KW-1185">Reference proteome</keyword>
<evidence type="ECO:0000259" key="1">
    <source>
        <dbReference type="Pfam" id="PF08268"/>
    </source>
</evidence>
<protein>
    <submittedName>
        <fullName evidence="2">F-box/kelch-repeat protein-like protein isoform X7</fullName>
    </submittedName>
</protein>
<dbReference type="InterPro" id="IPR017451">
    <property type="entry name" value="F-box-assoc_interact_dom"/>
</dbReference>
<sequence length="373" mass="43591">MMDNVRIDGVTPSRRNNEKRLNKNRWRGYSRKPDPDMFESKCKSCLQLDIIPKPKPDIFVNYRDSYHGDNYNLKDFFVAYSLEEDDTLSPKYFIYPPTFLAKDDYYFTRASCNVLLHFYDEKSGSQVLWNPTTGGYKILPKPFVEPHPRITSVPYSMGLWSDHRFEDYKVLNLVSSHLKVERGLSHKSYHIDLYSLKLNSWKRIPCPDFNCRDGYSAACVAGVFYCIASLKRTDVIFVFDFSTETISTLPLPLPPPDNLCDYYYYFLEYKGLLSALACWDYKDTRVPLKYELLIMSDGSWTKESVFHTRGGIQTPLWFSQDGKLLYFVSVTNELVMFDRAIGELKHLGIEWASAHMRIKPMMIPFFESFVQLN</sequence>
<dbReference type="Pfam" id="PF08268">
    <property type="entry name" value="FBA_3"/>
    <property type="match status" value="1"/>
</dbReference>
<dbReference type="SUPFAM" id="SSF50965">
    <property type="entry name" value="Galactose oxidase, central domain"/>
    <property type="match status" value="1"/>
</dbReference>
<dbReference type="InterPro" id="IPR011043">
    <property type="entry name" value="Gal_Oxase/kelch_b-propeller"/>
</dbReference>
<dbReference type="AlphaFoldDB" id="A0ABD1I078"/>
<accession>A0ABD1I078</accession>
<name>A0ABD1I078_SALDI</name>
<dbReference type="PANTHER" id="PTHR31672">
    <property type="entry name" value="BNACNNG10540D PROTEIN"/>
    <property type="match status" value="1"/>
</dbReference>
<dbReference type="Proteomes" id="UP001567538">
    <property type="component" value="Unassembled WGS sequence"/>
</dbReference>
<organism evidence="2 3">
    <name type="scientific">Salvia divinorum</name>
    <name type="common">Maria pastora</name>
    <name type="synonym">Diviner's sage</name>
    <dbReference type="NCBI Taxonomy" id="28513"/>
    <lineage>
        <taxon>Eukaryota</taxon>
        <taxon>Viridiplantae</taxon>
        <taxon>Streptophyta</taxon>
        <taxon>Embryophyta</taxon>
        <taxon>Tracheophyta</taxon>
        <taxon>Spermatophyta</taxon>
        <taxon>Magnoliopsida</taxon>
        <taxon>eudicotyledons</taxon>
        <taxon>Gunneridae</taxon>
        <taxon>Pentapetalae</taxon>
        <taxon>asterids</taxon>
        <taxon>lamiids</taxon>
        <taxon>Lamiales</taxon>
        <taxon>Lamiaceae</taxon>
        <taxon>Nepetoideae</taxon>
        <taxon>Mentheae</taxon>
        <taxon>Salviinae</taxon>
        <taxon>Salvia</taxon>
        <taxon>Salvia subgen. Calosphace</taxon>
    </lineage>
</organism>
<dbReference type="PANTHER" id="PTHR31672:SF13">
    <property type="entry name" value="F-BOX PROTEIN CPR30-LIKE"/>
    <property type="match status" value="1"/>
</dbReference>
<proteinExistence type="predicted"/>
<dbReference type="EMBL" id="JBEAFC010000003">
    <property type="protein sequence ID" value="KAL1562131.1"/>
    <property type="molecule type" value="Genomic_DNA"/>
</dbReference>
<evidence type="ECO:0000313" key="3">
    <source>
        <dbReference type="Proteomes" id="UP001567538"/>
    </source>
</evidence>
<dbReference type="InterPro" id="IPR050796">
    <property type="entry name" value="SCF_F-box_component"/>
</dbReference>
<dbReference type="InterPro" id="IPR013187">
    <property type="entry name" value="F-box-assoc_dom_typ3"/>
</dbReference>